<evidence type="ECO:0000313" key="4">
    <source>
        <dbReference type="Proteomes" id="UP000829494"/>
    </source>
</evidence>
<sequence length="345" mass="36599">MTANDSEHAGEPSDAVAEFALWLQELRRQAGKPSYAQVVRRSRRRYPHATVRESTISDMLNGKRLPRWETVEPVAWALGGEEAVAACRQRWIEADMARTPPVPLAPPVPPPALEVPSAQEVPQGQAVVEPSRCPDTEPLPAAVPELTGGAPVQAGAAKEPAVLVRRRRWPFVAGGAVVAAAALACVFLLPGNGHRPHPGASATGLATPTRSRTAGQNTAKASLSPSSVPQPAWTPGTAMLTAHSSRPARTRDGLVTISVLSVDGNNIPGVVYSVITPWTTCQVSGGDVGQSVVIKRSSDTWIRLVIIDFPETTHTDAASTDFDIPIDFQITRGQGPAPRTTQKCT</sequence>
<name>A0ABY3YT14_STRRM</name>
<feature type="compositionally biased region" description="Polar residues" evidence="1">
    <location>
        <begin position="204"/>
        <end position="229"/>
    </location>
</feature>
<reference evidence="3 4" key="1">
    <citation type="submission" date="2022-03" db="EMBL/GenBank/DDBJ databases">
        <title>Complete genome of Streptomyces rimosus ssp. rimosus R7 (=ATCC 10970).</title>
        <authorList>
            <person name="Beganovic S."/>
            <person name="Ruckert C."/>
            <person name="Busche T."/>
            <person name="Kalinowski J."/>
            <person name="Wittmann C."/>
        </authorList>
    </citation>
    <scope>NUCLEOTIDE SEQUENCE [LARGE SCALE GENOMIC DNA]</scope>
    <source>
        <strain evidence="3 4">R7</strain>
    </source>
</reference>
<feature type="region of interest" description="Disordered" evidence="1">
    <location>
        <begin position="198"/>
        <end position="231"/>
    </location>
</feature>
<feature type="transmembrane region" description="Helical" evidence="2">
    <location>
        <begin position="169"/>
        <end position="189"/>
    </location>
</feature>
<dbReference type="CDD" id="cd00093">
    <property type="entry name" value="HTH_XRE"/>
    <property type="match status" value="1"/>
</dbReference>
<protein>
    <recommendedName>
        <fullName evidence="5">XRE family transcriptional regulator</fullName>
    </recommendedName>
</protein>
<keyword evidence="4" id="KW-1185">Reference proteome</keyword>
<accession>A0ABY3YT14</accession>
<keyword evidence="2" id="KW-1133">Transmembrane helix</keyword>
<keyword evidence="2" id="KW-0472">Membrane</keyword>
<proteinExistence type="predicted"/>
<organism evidence="3 4">
    <name type="scientific">Streptomyces rimosus subsp. rimosus</name>
    <dbReference type="NCBI Taxonomy" id="132474"/>
    <lineage>
        <taxon>Bacteria</taxon>
        <taxon>Bacillati</taxon>
        <taxon>Actinomycetota</taxon>
        <taxon>Actinomycetes</taxon>
        <taxon>Kitasatosporales</taxon>
        <taxon>Streptomycetaceae</taxon>
        <taxon>Streptomyces</taxon>
    </lineage>
</organism>
<dbReference type="InterPro" id="IPR001387">
    <property type="entry name" value="Cro/C1-type_HTH"/>
</dbReference>
<dbReference type="EMBL" id="CP094298">
    <property type="protein sequence ID" value="UNZ00525.1"/>
    <property type="molecule type" value="Genomic_DNA"/>
</dbReference>
<dbReference type="Proteomes" id="UP000829494">
    <property type="component" value="Chromosome"/>
</dbReference>
<evidence type="ECO:0000256" key="2">
    <source>
        <dbReference type="SAM" id="Phobius"/>
    </source>
</evidence>
<evidence type="ECO:0000256" key="1">
    <source>
        <dbReference type="SAM" id="MobiDB-lite"/>
    </source>
</evidence>
<dbReference type="RefSeq" id="WP_003980078.1">
    <property type="nucleotide sequence ID" value="NZ_CP043497.1"/>
</dbReference>
<evidence type="ECO:0008006" key="5">
    <source>
        <dbReference type="Google" id="ProtNLM"/>
    </source>
</evidence>
<dbReference type="GeneID" id="66860402"/>
<evidence type="ECO:0000313" key="3">
    <source>
        <dbReference type="EMBL" id="UNZ00525.1"/>
    </source>
</evidence>
<gene>
    <name evidence="3" type="ORF">SRIMR7_00060</name>
</gene>
<keyword evidence="2" id="KW-0812">Transmembrane</keyword>